<proteinExistence type="predicted"/>
<accession>A0AAV6QAV7</accession>
<feature type="region of interest" description="Disordered" evidence="1">
    <location>
        <begin position="1"/>
        <end position="41"/>
    </location>
</feature>
<organism evidence="2 3">
    <name type="scientific">Solea senegalensis</name>
    <name type="common">Senegalese sole</name>
    <dbReference type="NCBI Taxonomy" id="28829"/>
    <lineage>
        <taxon>Eukaryota</taxon>
        <taxon>Metazoa</taxon>
        <taxon>Chordata</taxon>
        <taxon>Craniata</taxon>
        <taxon>Vertebrata</taxon>
        <taxon>Euteleostomi</taxon>
        <taxon>Actinopterygii</taxon>
        <taxon>Neopterygii</taxon>
        <taxon>Teleostei</taxon>
        <taxon>Neoteleostei</taxon>
        <taxon>Acanthomorphata</taxon>
        <taxon>Carangaria</taxon>
        <taxon>Pleuronectiformes</taxon>
        <taxon>Pleuronectoidei</taxon>
        <taxon>Soleidae</taxon>
        <taxon>Solea</taxon>
    </lineage>
</organism>
<name>A0AAV6QAV7_SOLSE</name>
<evidence type="ECO:0000313" key="2">
    <source>
        <dbReference type="EMBL" id="KAG7485910.1"/>
    </source>
</evidence>
<evidence type="ECO:0000313" key="3">
    <source>
        <dbReference type="Proteomes" id="UP000693946"/>
    </source>
</evidence>
<protein>
    <submittedName>
        <fullName evidence="2">Uncharacterized protein</fullName>
    </submittedName>
</protein>
<evidence type="ECO:0000256" key="1">
    <source>
        <dbReference type="SAM" id="MobiDB-lite"/>
    </source>
</evidence>
<dbReference type="AlphaFoldDB" id="A0AAV6QAV7"/>
<dbReference type="EMBL" id="JAGKHQ010000018">
    <property type="protein sequence ID" value="KAG7485910.1"/>
    <property type="molecule type" value="Genomic_DNA"/>
</dbReference>
<sequence length="95" mass="10578">MWDTDPRQRLSRSWISAGGPGSDSMEPKVTSQRDPSSTYPRCGDLSLPSYGNFKSWPFFVFALRKGSSGTAQSRYVPARMLCVSRVILVATLKNM</sequence>
<gene>
    <name evidence="2" type="ORF">JOB18_020918</name>
</gene>
<reference evidence="2 3" key="1">
    <citation type="journal article" date="2021" name="Sci. Rep.">
        <title>Chromosome anchoring in Senegalese sole (Solea senegalensis) reveals sex-associated markers and genome rearrangements in flatfish.</title>
        <authorList>
            <person name="Guerrero-Cozar I."/>
            <person name="Gomez-Garrido J."/>
            <person name="Berbel C."/>
            <person name="Martinez-Blanch J.F."/>
            <person name="Alioto T."/>
            <person name="Claros M.G."/>
            <person name="Gagnaire P.A."/>
            <person name="Manchado M."/>
        </authorList>
    </citation>
    <scope>NUCLEOTIDE SEQUENCE [LARGE SCALE GENOMIC DNA]</scope>
    <source>
        <strain evidence="2">Sse05_10M</strain>
    </source>
</reference>
<comment type="caution">
    <text evidence="2">The sequence shown here is derived from an EMBL/GenBank/DDBJ whole genome shotgun (WGS) entry which is preliminary data.</text>
</comment>
<keyword evidence="3" id="KW-1185">Reference proteome</keyword>
<feature type="compositionally biased region" description="Polar residues" evidence="1">
    <location>
        <begin position="29"/>
        <end position="39"/>
    </location>
</feature>
<dbReference type="Proteomes" id="UP000693946">
    <property type="component" value="Linkage Group LG6"/>
</dbReference>